<dbReference type="OMA" id="EIFYGAY"/>
<feature type="region of interest" description="Disordered" evidence="6">
    <location>
        <begin position="444"/>
        <end position="506"/>
    </location>
</feature>
<keyword evidence="10" id="KW-1185">Reference proteome</keyword>
<feature type="compositionally biased region" description="Basic and acidic residues" evidence="6">
    <location>
        <begin position="444"/>
        <end position="461"/>
    </location>
</feature>
<evidence type="ECO:0000256" key="7">
    <source>
        <dbReference type="SAM" id="Phobius"/>
    </source>
</evidence>
<feature type="compositionally biased region" description="Low complexity" evidence="6">
    <location>
        <begin position="47"/>
        <end position="56"/>
    </location>
</feature>
<dbReference type="InterPro" id="IPR002524">
    <property type="entry name" value="Cation_efflux"/>
</dbReference>
<reference evidence="10" key="1">
    <citation type="journal article" date="2011" name="Genome Res.">
        <title>Phylogeny-wide analysis of social amoeba genomes highlights ancient origins for complex intercellular communication.</title>
        <authorList>
            <person name="Heidel A.J."/>
            <person name="Lawal H.M."/>
            <person name="Felder M."/>
            <person name="Schilde C."/>
            <person name="Helps N.R."/>
            <person name="Tunggal B."/>
            <person name="Rivero F."/>
            <person name="John U."/>
            <person name="Schleicher M."/>
            <person name="Eichinger L."/>
            <person name="Platzer M."/>
            <person name="Noegel A.A."/>
            <person name="Schaap P."/>
            <person name="Gloeckner G."/>
        </authorList>
    </citation>
    <scope>NUCLEOTIDE SEQUENCE [LARGE SCALE GENOMIC DNA]</scope>
    <source>
        <strain evidence="10">SH3</strain>
    </source>
</reference>
<gene>
    <name evidence="9" type="ORF">DFA_10600</name>
</gene>
<dbReference type="InterPro" id="IPR058533">
    <property type="entry name" value="Cation_efflux_TM"/>
</dbReference>
<feature type="transmembrane region" description="Helical" evidence="7">
    <location>
        <begin position="175"/>
        <end position="194"/>
    </location>
</feature>
<dbReference type="GO" id="GO:0005385">
    <property type="term" value="F:zinc ion transmembrane transporter activity"/>
    <property type="evidence" value="ECO:0007669"/>
    <property type="project" value="InterPro"/>
</dbReference>
<feature type="transmembrane region" description="Helical" evidence="7">
    <location>
        <begin position="248"/>
        <end position="266"/>
    </location>
</feature>
<evidence type="ECO:0000313" key="9">
    <source>
        <dbReference type="EMBL" id="EGG15757.1"/>
    </source>
</evidence>
<protein>
    <submittedName>
        <fullName evidence="9">Zinc transporter</fullName>
    </submittedName>
</protein>
<dbReference type="PANTHER" id="PTHR45755:SF2">
    <property type="entry name" value="ZINC TRANSPORTER PROTEIN DDB_G0269332-RELATED"/>
    <property type="match status" value="1"/>
</dbReference>
<feature type="transmembrane region" description="Helical" evidence="7">
    <location>
        <begin position="144"/>
        <end position="163"/>
    </location>
</feature>
<feature type="transmembrane region" description="Helical" evidence="7">
    <location>
        <begin position="303"/>
        <end position="326"/>
    </location>
</feature>
<evidence type="ECO:0000256" key="2">
    <source>
        <dbReference type="ARBA" id="ARBA00022448"/>
    </source>
</evidence>
<sequence>MIMKRWWPFSRSMIFSFYNNQKRYKMSYPNHYDGGSGGQQHQHQHHQQQQQQQYQHPYSSNIQQRAATTAATTSNGHQYTTTQPNFNQTIDQQQQHQHQPQQQQYYNNPNNNYYNNNDSITFETNLSFGHLYDNLMRDESAKRLAMWIAVMLCFTLYEIFYGAYLESLGLVSDGFHQLFDCIGFVISLLSMLVSKKGTNREYTYGYDRYEILGVFSNGCFLLFVSFFLLLESVERILEPPHMHNHGRVISVALFSLVINVVGILFFRQHSLKHSNNKKSDDIGNNSNNYRNMIYNDRIRQDNFVTIFTHIIVDSCTSLGVILSTLLSQLFGFDLSDSLISIIIAFIIIYQVIPICKRTAFVLLQTTPDAIAPQIKSANLKVSTMHGVVKIGDSHFWTQSQGNTVGSMVVYVKDDKVNQQALLKEIRTLYTSFVNDITIQIQVEHKGHGDHGHKKNHDEHKNHPGHSHSNTSSVDHGHGHDHGHDDHGHDDHGHGHSHNHGQHGHSH</sequence>
<keyword evidence="2" id="KW-0813">Transport</keyword>
<dbReference type="SUPFAM" id="SSF161111">
    <property type="entry name" value="Cation efflux protein transmembrane domain-like"/>
    <property type="match status" value="1"/>
</dbReference>
<dbReference type="AlphaFoldDB" id="F4QAN8"/>
<evidence type="ECO:0000256" key="6">
    <source>
        <dbReference type="SAM" id="MobiDB-lite"/>
    </source>
</evidence>
<dbReference type="InterPro" id="IPR027469">
    <property type="entry name" value="Cation_efflux_TMD_sf"/>
</dbReference>
<dbReference type="OrthoDB" id="78669at2759"/>
<evidence type="ECO:0000256" key="3">
    <source>
        <dbReference type="ARBA" id="ARBA00022692"/>
    </source>
</evidence>
<dbReference type="InterPro" id="IPR045316">
    <property type="entry name" value="Msc2-like"/>
</dbReference>
<feature type="compositionally biased region" description="Polar residues" evidence="6">
    <location>
        <begin position="74"/>
        <end position="91"/>
    </location>
</feature>
<evidence type="ECO:0000256" key="4">
    <source>
        <dbReference type="ARBA" id="ARBA00022989"/>
    </source>
</evidence>
<feature type="compositionally biased region" description="Basic residues" evidence="6">
    <location>
        <begin position="494"/>
        <end position="506"/>
    </location>
</feature>
<dbReference type="NCBIfam" id="TIGR01297">
    <property type="entry name" value="CDF"/>
    <property type="match status" value="1"/>
</dbReference>
<evidence type="ECO:0000256" key="1">
    <source>
        <dbReference type="ARBA" id="ARBA00004141"/>
    </source>
</evidence>
<dbReference type="Proteomes" id="UP000007797">
    <property type="component" value="Unassembled WGS sequence"/>
</dbReference>
<feature type="compositionally biased region" description="Basic and acidic residues" evidence="6">
    <location>
        <begin position="474"/>
        <end position="493"/>
    </location>
</feature>
<keyword evidence="5 7" id="KW-0472">Membrane</keyword>
<dbReference type="GO" id="GO:0016020">
    <property type="term" value="C:membrane"/>
    <property type="evidence" value="ECO:0007669"/>
    <property type="project" value="UniProtKB-SubCell"/>
</dbReference>
<feature type="compositionally biased region" description="Low complexity" evidence="6">
    <location>
        <begin position="92"/>
        <end position="110"/>
    </location>
</feature>
<comment type="subcellular location">
    <subcellularLocation>
        <location evidence="1">Membrane</location>
        <topology evidence="1">Multi-pass membrane protein</topology>
    </subcellularLocation>
</comment>
<dbReference type="PANTHER" id="PTHR45755">
    <property type="match status" value="1"/>
</dbReference>
<dbReference type="Pfam" id="PF01545">
    <property type="entry name" value="Cation_efflux"/>
    <property type="match status" value="1"/>
</dbReference>
<dbReference type="GO" id="GO:0005794">
    <property type="term" value="C:Golgi apparatus"/>
    <property type="evidence" value="ECO:0007669"/>
    <property type="project" value="EnsemblProtists"/>
</dbReference>
<feature type="transmembrane region" description="Helical" evidence="7">
    <location>
        <begin position="338"/>
        <end position="355"/>
    </location>
</feature>
<accession>F4QAN8</accession>
<dbReference type="EMBL" id="GL883026">
    <property type="protein sequence ID" value="EGG15757.1"/>
    <property type="molecule type" value="Genomic_DNA"/>
</dbReference>
<proteinExistence type="predicted"/>
<evidence type="ECO:0000313" key="10">
    <source>
        <dbReference type="Proteomes" id="UP000007797"/>
    </source>
</evidence>
<dbReference type="Gene3D" id="1.20.1510.10">
    <property type="entry name" value="Cation efflux protein transmembrane domain"/>
    <property type="match status" value="1"/>
</dbReference>
<dbReference type="KEGG" id="dfa:DFA_10600"/>
<evidence type="ECO:0000259" key="8">
    <source>
        <dbReference type="Pfam" id="PF01545"/>
    </source>
</evidence>
<feature type="region of interest" description="Disordered" evidence="6">
    <location>
        <begin position="28"/>
        <end position="110"/>
    </location>
</feature>
<dbReference type="GO" id="GO:0006882">
    <property type="term" value="P:intracellular zinc ion homeostasis"/>
    <property type="evidence" value="ECO:0007669"/>
    <property type="project" value="InterPro"/>
</dbReference>
<dbReference type="RefSeq" id="XP_004354504.1">
    <property type="nucleotide sequence ID" value="XM_004354452.1"/>
</dbReference>
<dbReference type="STRING" id="1054147.F4QAN8"/>
<keyword evidence="3 7" id="KW-0812">Transmembrane</keyword>
<dbReference type="GO" id="GO:0055037">
    <property type="term" value="C:recycling endosome"/>
    <property type="evidence" value="ECO:0007669"/>
    <property type="project" value="EnsemblProtists"/>
</dbReference>
<name>F4QAN8_CACFS</name>
<feature type="transmembrane region" description="Helical" evidence="7">
    <location>
        <begin position="206"/>
        <end position="228"/>
    </location>
</feature>
<evidence type="ECO:0000256" key="5">
    <source>
        <dbReference type="ARBA" id="ARBA00023136"/>
    </source>
</evidence>
<feature type="domain" description="Cation efflux protein transmembrane" evidence="8">
    <location>
        <begin position="146"/>
        <end position="363"/>
    </location>
</feature>
<dbReference type="GeneID" id="14866980"/>
<organism evidence="9 10">
    <name type="scientific">Cavenderia fasciculata</name>
    <name type="common">Slime mold</name>
    <name type="synonym">Dictyostelium fasciculatum</name>
    <dbReference type="NCBI Taxonomy" id="261658"/>
    <lineage>
        <taxon>Eukaryota</taxon>
        <taxon>Amoebozoa</taxon>
        <taxon>Evosea</taxon>
        <taxon>Eumycetozoa</taxon>
        <taxon>Dictyostelia</taxon>
        <taxon>Acytosteliales</taxon>
        <taxon>Cavenderiaceae</taxon>
        <taxon>Cavenderia</taxon>
    </lineage>
</organism>
<dbReference type="GO" id="GO:1904257">
    <property type="term" value="P:zinc ion import into Golgi lumen"/>
    <property type="evidence" value="ECO:0007669"/>
    <property type="project" value="TreeGrafter"/>
</dbReference>
<keyword evidence="4 7" id="KW-1133">Transmembrane helix</keyword>